<evidence type="ECO:0000313" key="2">
    <source>
        <dbReference type="Proteomes" id="UP000235739"/>
    </source>
</evidence>
<proteinExistence type="predicted"/>
<name>A0A2N7S2S8_9MICC</name>
<protein>
    <submittedName>
        <fullName evidence="1">Uncharacterized protein</fullName>
    </submittedName>
</protein>
<gene>
    <name evidence="1" type="ORF">CIK84_02270</name>
</gene>
<organism evidence="1 2">
    <name type="scientific">Glutamicibacter arilaitensis</name>
    <dbReference type="NCBI Taxonomy" id="256701"/>
    <lineage>
        <taxon>Bacteria</taxon>
        <taxon>Bacillati</taxon>
        <taxon>Actinomycetota</taxon>
        <taxon>Actinomycetes</taxon>
        <taxon>Micrococcales</taxon>
        <taxon>Micrococcaceae</taxon>
        <taxon>Glutamicibacter</taxon>
    </lineage>
</organism>
<accession>A0A2N7S2S8</accession>
<evidence type="ECO:0000313" key="1">
    <source>
        <dbReference type="EMBL" id="PMQ20462.1"/>
    </source>
</evidence>
<dbReference type="AlphaFoldDB" id="A0A2N7S2S8"/>
<comment type="caution">
    <text evidence="1">The sequence shown here is derived from an EMBL/GenBank/DDBJ whole genome shotgun (WGS) entry which is preliminary data.</text>
</comment>
<sequence>MKALGRLPGTVLRGADKAIIFLRLGAVEWFASSAREYQFFDLMEVENRHQIKTSNYLQILQLVARVEI</sequence>
<reference evidence="1 2" key="1">
    <citation type="journal article" date="2017" name="Elife">
        <title>Extensive horizontal gene transfer in cheese-associated bacteria.</title>
        <authorList>
            <person name="Bonham K.S."/>
            <person name="Wolfe B.E."/>
            <person name="Dutton R.J."/>
        </authorList>
    </citation>
    <scope>NUCLEOTIDE SEQUENCE [LARGE SCALE GENOMIC DNA]</scope>
    <source>
        <strain evidence="1 2">JB182</strain>
    </source>
</reference>
<dbReference type="EMBL" id="PNQX01000001">
    <property type="protein sequence ID" value="PMQ20462.1"/>
    <property type="molecule type" value="Genomic_DNA"/>
</dbReference>
<dbReference type="Proteomes" id="UP000235739">
    <property type="component" value="Unassembled WGS sequence"/>
</dbReference>